<gene>
    <name evidence="1" type="ORF">GA0070215_10675</name>
</gene>
<evidence type="ECO:0000313" key="1">
    <source>
        <dbReference type="EMBL" id="SCF02329.1"/>
    </source>
</evidence>
<name>A0A1C4X1K5_9ACTN</name>
<organism evidence="1 2">
    <name type="scientific">Micromonospora marina</name>
    <dbReference type="NCBI Taxonomy" id="307120"/>
    <lineage>
        <taxon>Bacteria</taxon>
        <taxon>Bacillati</taxon>
        <taxon>Actinomycetota</taxon>
        <taxon>Actinomycetes</taxon>
        <taxon>Micromonosporales</taxon>
        <taxon>Micromonosporaceae</taxon>
        <taxon>Micromonospora</taxon>
    </lineage>
</organism>
<evidence type="ECO:0000313" key="2">
    <source>
        <dbReference type="Proteomes" id="UP000198551"/>
    </source>
</evidence>
<dbReference type="Gene3D" id="3.30.420.40">
    <property type="match status" value="1"/>
</dbReference>
<accession>A0A1C4X1K5</accession>
<protein>
    <submittedName>
        <fullName evidence="1">Uncharacterized protein</fullName>
    </submittedName>
</protein>
<dbReference type="RefSeq" id="WP_091044503.1">
    <property type="nucleotide sequence ID" value="NZ_FMCV01000006.1"/>
</dbReference>
<dbReference type="AlphaFoldDB" id="A0A1C4X1K5"/>
<proteinExistence type="predicted"/>
<reference evidence="2" key="1">
    <citation type="submission" date="2016-06" db="EMBL/GenBank/DDBJ databases">
        <authorList>
            <person name="Varghese N."/>
        </authorList>
    </citation>
    <scope>NUCLEOTIDE SEQUENCE [LARGE SCALE GENOMIC DNA]</scope>
    <source>
        <strain evidence="2">DSM 45555</strain>
    </source>
</reference>
<keyword evidence="2" id="KW-1185">Reference proteome</keyword>
<dbReference type="EMBL" id="FMCV01000006">
    <property type="protein sequence ID" value="SCF02329.1"/>
    <property type="molecule type" value="Genomic_DNA"/>
</dbReference>
<sequence>MRALGTNAIVHDPAAAPVVGGRVVAAAEAERFSRRTPGGRPVPRRGGLGLDRIMREKTCGSR</sequence>
<dbReference type="Proteomes" id="UP000198551">
    <property type="component" value="Unassembled WGS sequence"/>
</dbReference>